<dbReference type="GO" id="GO:0005829">
    <property type="term" value="C:cytosol"/>
    <property type="evidence" value="ECO:0007669"/>
    <property type="project" value="UniProtKB-ARBA"/>
</dbReference>
<evidence type="ECO:0000256" key="1">
    <source>
        <dbReference type="ARBA" id="ARBA00023002"/>
    </source>
</evidence>
<keyword evidence="4" id="KW-1185">Reference proteome</keyword>
<dbReference type="PANTHER" id="PTHR43364">
    <property type="entry name" value="NADH-SPECIFIC METHYLGLYOXAL REDUCTASE-RELATED"/>
    <property type="match status" value="1"/>
</dbReference>
<dbReference type="GO" id="GO:0016491">
    <property type="term" value="F:oxidoreductase activity"/>
    <property type="evidence" value="ECO:0007669"/>
    <property type="project" value="UniProtKB-KW"/>
</dbReference>
<proteinExistence type="predicted"/>
<dbReference type="Pfam" id="PF00248">
    <property type="entry name" value="Aldo_ket_red"/>
    <property type="match status" value="1"/>
</dbReference>
<evidence type="ECO:0000313" key="4">
    <source>
        <dbReference type="Proteomes" id="UP000219465"/>
    </source>
</evidence>
<dbReference type="InterPro" id="IPR050523">
    <property type="entry name" value="AKR_Detox_Biosynth"/>
</dbReference>
<dbReference type="InterPro" id="IPR023210">
    <property type="entry name" value="NADP_OxRdtase_dom"/>
</dbReference>
<dbReference type="AlphaFoldDB" id="A0A286HV78"/>
<reference evidence="4" key="1">
    <citation type="submission" date="2017-08" db="EMBL/GenBank/DDBJ databases">
        <authorList>
            <person name="Varghese N."/>
            <person name="Submissions S."/>
        </authorList>
    </citation>
    <scope>NUCLEOTIDE SEQUENCE [LARGE SCALE GENOMIC DNA]</scope>
    <source>
        <strain evidence="4">KCTC 23107</strain>
    </source>
</reference>
<dbReference type="RefSeq" id="WP_097105307.1">
    <property type="nucleotide sequence ID" value="NZ_OCPC01000001.1"/>
</dbReference>
<keyword evidence="1" id="KW-0560">Oxidoreductase</keyword>
<dbReference type="PANTHER" id="PTHR43364:SF4">
    <property type="entry name" value="NAD(P)-LINKED OXIDOREDUCTASE SUPERFAMILY PROTEIN"/>
    <property type="match status" value="1"/>
</dbReference>
<dbReference type="SUPFAM" id="SSF51430">
    <property type="entry name" value="NAD(P)-linked oxidoreductase"/>
    <property type="match status" value="1"/>
</dbReference>
<dbReference type="CDD" id="cd19079">
    <property type="entry name" value="AKR_EcYajO-like"/>
    <property type="match status" value="1"/>
</dbReference>
<evidence type="ECO:0000259" key="2">
    <source>
        <dbReference type="Pfam" id="PF00248"/>
    </source>
</evidence>
<dbReference type="EMBL" id="OCPC01000001">
    <property type="protein sequence ID" value="SOE11406.1"/>
    <property type="molecule type" value="Genomic_DNA"/>
</dbReference>
<evidence type="ECO:0000313" key="3">
    <source>
        <dbReference type="EMBL" id="SOE11406.1"/>
    </source>
</evidence>
<organism evidence="3 4">
    <name type="scientific">Hoeflea halophila</name>
    <dbReference type="NCBI Taxonomy" id="714899"/>
    <lineage>
        <taxon>Bacteria</taxon>
        <taxon>Pseudomonadati</taxon>
        <taxon>Pseudomonadota</taxon>
        <taxon>Alphaproteobacteria</taxon>
        <taxon>Hyphomicrobiales</taxon>
        <taxon>Rhizobiaceae</taxon>
        <taxon>Hoeflea</taxon>
    </lineage>
</organism>
<protein>
    <submittedName>
        <fullName evidence="3">Aryl-alcohol dehydrogenase-like predicted oxidoreductase</fullName>
    </submittedName>
</protein>
<dbReference type="Proteomes" id="UP000219465">
    <property type="component" value="Unassembled WGS sequence"/>
</dbReference>
<dbReference type="Gene3D" id="3.20.20.100">
    <property type="entry name" value="NADP-dependent oxidoreductase domain"/>
    <property type="match status" value="1"/>
</dbReference>
<feature type="domain" description="NADP-dependent oxidoreductase" evidence="2">
    <location>
        <begin position="15"/>
        <end position="316"/>
    </location>
</feature>
<name>A0A286HV78_9HYPH</name>
<gene>
    <name evidence="3" type="ORF">SAMN05877838_0837</name>
</gene>
<sequence length="328" mass="36478">MDYVRLGKTGLKVSRLCLGCMSFGTPGGPTHPWVITEEEAQPFFRKAVESGINFYDTANHYNFGDSEEITGRALKTYARRDEVVVATKVGLKMSEGRPNDRGLSRKHIFDQIDQSLARLGMDYVDVLYVHRLDPDTENEEMLDALEAVIQAGKVRYIAASSMWAWQFAKLREMQKARGYQQFVAMQNFYNLAYREEEREMMPYCASEGVGVVPWSPIARGFLAGNRPKEGEATRRGSTDKMAQGYFGSAQDYAILARVEKVAAKLGVKPAQVAYAWVLSKPYVTSPIVGATKIGQLEEAIGALEVKLDAASIRLLEGPYKPRAVAGHS</sequence>
<dbReference type="OrthoDB" id="9803483at2"/>
<dbReference type="FunFam" id="3.20.20.100:FF:000004">
    <property type="entry name" value="Oxidoreductase, aldo/keto reductase"/>
    <property type="match status" value="1"/>
</dbReference>
<accession>A0A286HV78</accession>
<dbReference type="InterPro" id="IPR036812">
    <property type="entry name" value="NAD(P)_OxRdtase_dom_sf"/>
</dbReference>